<dbReference type="AlphaFoldDB" id="A0A8H4RBL9"/>
<comment type="caution">
    <text evidence="2">The sequence shown here is derived from an EMBL/GenBank/DDBJ whole genome shotgun (WGS) entry which is preliminary data.</text>
</comment>
<keyword evidence="3" id="KW-1185">Reference proteome</keyword>
<reference evidence="2 3" key="1">
    <citation type="submission" date="2020-03" db="EMBL/GenBank/DDBJ databases">
        <title>Draft Genome Sequence of Cudoniella acicularis.</title>
        <authorList>
            <person name="Buettner E."/>
            <person name="Kellner H."/>
        </authorList>
    </citation>
    <scope>NUCLEOTIDE SEQUENCE [LARGE SCALE GENOMIC DNA]</scope>
    <source>
        <strain evidence="2 3">DSM 108380</strain>
    </source>
</reference>
<protein>
    <submittedName>
        <fullName evidence="2">Uncharacterized protein</fullName>
    </submittedName>
</protein>
<sequence>MAPTSVADSQNSNTTRLNITIFDADADNIPSQDTRFSRNALEGGFTAIGIFGLVALIIGIYLLIEWLKNRRTWPMGARKGDDVMGSEVEVGVATAVEMEVLRPETVIIREGSEHIGRAC</sequence>
<dbReference type="Proteomes" id="UP000566819">
    <property type="component" value="Unassembled WGS sequence"/>
</dbReference>
<evidence type="ECO:0000313" key="2">
    <source>
        <dbReference type="EMBL" id="KAF4625207.1"/>
    </source>
</evidence>
<gene>
    <name evidence="2" type="ORF">G7Y89_g12962</name>
</gene>
<keyword evidence="1" id="KW-0472">Membrane</keyword>
<keyword evidence="1" id="KW-0812">Transmembrane</keyword>
<organism evidence="2 3">
    <name type="scientific">Cudoniella acicularis</name>
    <dbReference type="NCBI Taxonomy" id="354080"/>
    <lineage>
        <taxon>Eukaryota</taxon>
        <taxon>Fungi</taxon>
        <taxon>Dikarya</taxon>
        <taxon>Ascomycota</taxon>
        <taxon>Pezizomycotina</taxon>
        <taxon>Leotiomycetes</taxon>
        <taxon>Helotiales</taxon>
        <taxon>Tricladiaceae</taxon>
        <taxon>Cudoniella</taxon>
    </lineage>
</organism>
<accession>A0A8H4RBL9</accession>
<name>A0A8H4RBL9_9HELO</name>
<evidence type="ECO:0000256" key="1">
    <source>
        <dbReference type="SAM" id="Phobius"/>
    </source>
</evidence>
<proteinExistence type="predicted"/>
<keyword evidence="1" id="KW-1133">Transmembrane helix</keyword>
<evidence type="ECO:0000313" key="3">
    <source>
        <dbReference type="Proteomes" id="UP000566819"/>
    </source>
</evidence>
<dbReference type="EMBL" id="JAAMPI010001438">
    <property type="protein sequence ID" value="KAF4625207.1"/>
    <property type="molecule type" value="Genomic_DNA"/>
</dbReference>
<feature type="transmembrane region" description="Helical" evidence="1">
    <location>
        <begin position="44"/>
        <end position="64"/>
    </location>
</feature>